<sequence length="165" mass="18825">MLKSVSDLTKPDPYFSGDAGFIGSTLQDLHRDMRAFELPISLSDSVRRSHDAIRHAYIYAYFSYDLLTLAASQTFPCLELALRERIGHQFAGRVNSRGRLRPAMLHELLKSAKEQNLISAEIEYLSKMRNMFAHGSDTILNPPLFLTTFEIVTDIIRELYLSQQV</sequence>
<comment type="caution">
    <text evidence="1">The sequence shown here is derived from an EMBL/GenBank/DDBJ whole genome shotgun (WGS) entry which is preliminary data.</text>
</comment>
<protein>
    <recommendedName>
        <fullName evidence="3">DUF4145 domain-containing protein</fullName>
    </recommendedName>
</protein>
<keyword evidence="2" id="KW-1185">Reference proteome</keyword>
<dbReference type="AlphaFoldDB" id="A0A6L6J3J0"/>
<gene>
    <name evidence="1" type="ORF">GL284_19515</name>
</gene>
<accession>A0A6L6J3J0</accession>
<evidence type="ECO:0008006" key="3">
    <source>
        <dbReference type="Google" id="ProtNLM"/>
    </source>
</evidence>
<reference evidence="1 2" key="1">
    <citation type="submission" date="2019-11" db="EMBL/GenBank/DDBJ databases">
        <authorList>
            <person name="Dong K."/>
        </authorList>
    </citation>
    <scope>NUCLEOTIDE SEQUENCE [LARGE SCALE GENOMIC DNA]</scope>
    <source>
        <strain evidence="1 2">DK608</strain>
    </source>
</reference>
<dbReference type="Proteomes" id="UP000478740">
    <property type="component" value="Unassembled WGS sequence"/>
</dbReference>
<dbReference type="EMBL" id="WMII01000032">
    <property type="protein sequence ID" value="MTH66451.1"/>
    <property type="molecule type" value="Genomic_DNA"/>
</dbReference>
<evidence type="ECO:0000313" key="2">
    <source>
        <dbReference type="Proteomes" id="UP000478740"/>
    </source>
</evidence>
<name>A0A6L6J3J0_9RHOB</name>
<proteinExistence type="predicted"/>
<organism evidence="1 2">
    <name type="scientific">Paracoccus shanxieyensis</name>
    <dbReference type="NCBI Taxonomy" id="2675752"/>
    <lineage>
        <taxon>Bacteria</taxon>
        <taxon>Pseudomonadati</taxon>
        <taxon>Pseudomonadota</taxon>
        <taxon>Alphaproteobacteria</taxon>
        <taxon>Rhodobacterales</taxon>
        <taxon>Paracoccaceae</taxon>
        <taxon>Paracoccus</taxon>
    </lineage>
</organism>
<evidence type="ECO:0000313" key="1">
    <source>
        <dbReference type="EMBL" id="MTH66451.1"/>
    </source>
</evidence>